<proteinExistence type="predicted"/>
<feature type="transmembrane region" description="Helical" evidence="1">
    <location>
        <begin position="20"/>
        <end position="40"/>
    </location>
</feature>
<protein>
    <submittedName>
        <fullName evidence="2">DUF2254 domain-containing protein</fullName>
    </submittedName>
</protein>
<evidence type="ECO:0000313" key="3">
    <source>
        <dbReference type="Proteomes" id="UP000642920"/>
    </source>
</evidence>
<dbReference type="InterPro" id="IPR018723">
    <property type="entry name" value="DUF2254_membrane"/>
</dbReference>
<keyword evidence="1" id="KW-1133">Transmembrane helix</keyword>
<dbReference type="AlphaFoldDB" id="A0A937A7D9"/>
<dbReference type="Pfam" id="PF10011">
    <property type="entry name" value="DUF2254"/>
    <property type="match status" value="1"/>
</dbReference>
<name>A0A937A7D9_9BACT</name>
<keyword evidence="3" id="KW-1185">Reference proteome</keyword>
<sequence>MSKWLNYISRLYLKIVNSIAFWPSLLAIAFLILSLIIIRIEFTEPIMFLKENINDALVHSSENARLVLGTIVGSIISLMVFSFSMVMVVLNRATATLSPRVLPGLISSRFHQVVLGVYIGTIIYSLIIIINIDSPDIEYSVPSFGVFLSMIMAIICLGLFVYFIHSISQKIQVDNILGAISSNTSRAIKAADSDEEKPEIPETKDWYQYGADFSGYLKKIHQERLKDFCEENELKLIMKESIGAYIIKYYPFILCNKELNDEQLERLISCFMMYDEEHVKDHYQFGFNQISEIAIKALSPGINDPGTAIRAIDLLADLFIQLMFIKEQKTISTDNENAAIYLKPMSFKEVLYKTLVPIRKYGNGDVLVVMRLLRSLQQMLYAHQDEILFMDEIHSLIENIVDCSKELYQNELDKEAINHIIKRINHRFSEDKAIELI</sequence>
<feature type="transmembrane region" description="Helical" evidence="1">
    <location>
        <begin position="110"/>
        <end position="132"/>
    </location>
</feature>
<keyword evidence="1" id="KW-0812">Transmembrane</keyword>
<keyword evidence="1" id="KW-0472">Membrane</keyword>
<accession>A0A937A7D9</accession>
<organism evidence="2 3">
    <name type="scientific">Marivirga atlantica</name>
    <dbReference type="NCBI Taxonomy" id="1548457"/>
    <lineage>
        <taxon>Bacteria</taxon>
        <taxon>Pseudomonadati</taxon>
        <taxon>Bacteroidota</taxon>
        <taxon>Cytophagia</taxon>
        <taxon>Cytophagales</taxon>
        <taxon>Marivirgaceae</taxon>
        <taxon>Marivirga</taxon>
    </lineage>
</organism>
<comment type="caution">
    <text evidence="2">The sequence shown here is derived from an EMBL/GenBank/DDBJ whole genome shotgun (WGS) entry which is preliminary data.</text>
</comment>
<dbReference type="Proteomes" id="UP000642920">
    <property type="component" value="Unassembled WGS sequence"/>
</dbReference>
<feature type="transmembrane region" description="Helical" evidence="1">
    <location>
        <begin position="144"/>
        <end position="164"/>
    </location>
</feature>
<dbReference type="RefSeq" id="WP_201916622.1">
    <property type="nucleotide sequence ID" value="NZ_JAERQG010000001.1"/>
</dbReference>
<feature type="transmembrane region" description="Helical" evidence="1">
    <location>
        <begin position="66"/>
        <end position="90"/>
    </location>
</feature>
<dbReference type="EMBL" id="JAERQG010000001">
    <property type="protein sequence ID" value="MBL0763721.1"/>
    <property type="molecule type" value="Genomic_DNA"/>
</dbReference>
<evidence type="ECO:0000256" key="1">
    <source>
        <dbReference type="SAM" id="Phobius"/>
    </source>
</evidence>
<reference evidence="2" key="1">
    <citation type="submission" date="2021-01" db="EMBL/GenBank/DDBJ databases">
        <title>Marivirga sp. nov., isolated from intertidal surface sediments.</title>
        <authorList>
            <person name="Zhang M."/>
        </authorList>
    </citation>
    <scope>NUCLEOTIDE SEQUENCE</scope>
    <source>
        <strain evidence="2">SM1354</strain>
    </source>
</reference>
<gene>
    <name evidence="2" type="ORF">JKP34_00570</name>
</gene>
<evidence type="ECO:0000313" key="2">
    <source>
        <dbReference type="EMBL" id="MBL0763721.1"/>
    </source>
</evidence>